<dbReference type="PROSITE" id="PS51257">
    <property type="entry name" value="PROKAR_LIPOPROTEIN"/>
    <property type="match status" value="1"/>
</dbReference>
<dbReference type="Proteomes" id="UP000192277">
    <property type="component" value="Unassembled WGS sequence"/>
</dbReference>
<proteinExistence type="predicted"/>
<evidence type="ECO:0000313" key="2">
    <source>
        <dbReference type="Proteomes" id="UP000192277"/>
    </source>
</evidence>
<gene>
    <name evidence="1" type="ORF">A4D02_26465</name>
</gene>
<reference evidence="1 2" key="1">
    <citation type="submission" date="2016-04" db="EMBL/GenBank/DDBJ databases">
        <authorList>
            <person name="Chen L."/>
            <person name="Zhuang W."/>
            <person name="Wang G."/>
        </authorList>
    </citation>
    <scope>NUCLEOTIDE SEQUENCE [LARGE SCALE GENOMIC DNA]</scope>
    <source>
        <strain evidence="2">GR20</strain>
    </source>
</reference>
<comment type="caution">
    <text evidence="1">The sequence shown here is derived from an EMBL/GenBank/DDBJ whole genome shotgun (WGS) entry which is preliminary data.</text>
</comment>
<protein>
    <recommendedName>
        <fullName evidence="3">Lipocalin-like domain-containing protein</fullName>
    </recommendedName>
</protein>
<dbReference type="RefSeq" id="WP_014219633.1">
    <property type="nucleotide sequence ID" value="NZ_LWBO01000005.1"/>
</dbReference>
<evidence type="ECO:0008006" key="3">
    <source>
        <dbReference type="Google" id="ProtNLM"/>
    </source>
</evidence>
<dbReference type="EMBL" id="LWBO01000005">
    <property type="protein sequence ID" value="OQP51655.1"/>
    <property type="molecule type" value="Genomic_DNA"/>
</dbReference>
<name>A0ABX3P024_9BACT</name>
<sequence>MKLKSWYLVLFISMFFIACKKDKPEEKQDNTGPKLTTDILTKAGNAQRTWSLFMMEIKYLSASGSVDSTYTKGPIYNLANDVHNIQFSIGRDMAGQPDAKISTLTTSPNVLDRVFPGIGNWTLSNDGKTLTCTKYTAVPRWATGGDGGTFSVDYKDEVLEPLFPENKALGLKIKQPLPNNRKAEASFIFSSR</sequence>
<keyword evidence="2" id="KW-1185">Reference proteome</keyword>
<accession>A0ABX3P024</accession>
<organism evidence="1 2">
    <name type="scientific">Niastella koreensis</name>
    <dbReference type="NCBI Taxonomy" id="354356"/>
    <lineage>
        <taxon>Bacteria</taxon>
        <taxon>Pseudomonadati</taxon>
        <taxon>Bacteroidota</taxon>
        <taxon>Chitinophagia</taxon>
        <taxon>Chitinophagales</taxon>
        <taxon>Chitinophagaceae</taxon>
        <taxon>Niastella</taxon>
    </lineage>
</organism>
<evidence type="ECO:0000313" key="1">
    <source>
        <dbReference type="EMBL" id="OQP51655.1"/>
    </source>
</evidence>